<keyword evidence="13" id="KW-1015">Disulfide bond</keyword>
<keyword evidence="7" id="KW-0964">Secreted</keyword>
<dbReference type="CDD" id="cd13854">
    <property type="entry name" value="CuRO_1_MaLCC_like"/>
    <property type="match status" value="1"/>
</dbReference>
<dbReference type="CDD" id="cd13880">
    <property type="entry name" value="CuRO_2_MaLCC_like"/>
    <property type="match status" value="1"/>
</dbReference>
<dbReference type="GO" id="GO:0052716">
    <property type="term" value="F:hydroquinone:oxygen oxidoreductase activity"/>
    <property type="evidence" value="ECO:0007669"/>
    <property type="project" value="UniProtKB-EC"/>
</dbReference>
<keyword evidence="9" id="KW-0732">Signal</keyword>
<feature type="domain" description="Plastocyanin-like" evidence="16">
    <location>
        <begin position="222"/>
        <end position="363"/>
    </location>
</feature>
<organism evidence="19 20">
    <name type="scientific">Cudoniella acicularis</name>
    <dbReference type="NCBI Taxonomy" id="354080"/>
    <lineage>
        <taxon>Eukaryota</taxon>
        <taxon>Fungi</taxon>
        <taxon>Dikarya</taxon>
        <taxon>Ascomycota</taxon>
        <taxon>Pezizomycotina</taxon>
        <taxon>Leotiomycetes</taxon>
        <taxon>Helotiales</taxon>
        <taxon>Tricladiaceae</taxon>
        <taxon>Cudoniella</taxon>
    </lineage>
</organism>
<evidence type="ECO:0000256" key="13">
    <source>
        <dbReference type="ARBA" id="ARBA00023157"/>
    </source>
</evidence>
<dbReference type="GO" id="GO:0005576">
    <property type="term" value="C:extracellular region"/>
    <property type="evidence" value="ECO:0007669"/>
    <property type="project" value="UniProtKB-SubCell"/>
</dbReference>
<dbReference type="PANTHER" id="PTHR11709">
    <property type="entry name" value="MULTI-COPPER OXIDASE"/>
    <property type="match status" value="1"/>
</dbReference>
<accession>A0A8H4RKP9</accession>
<evidence type="ECO:0000256" key="1">
    <source>
        <dbReference type="ARBA" id="ARBA00000349"/>
    </source>
</evidence>
<dbReference type="InterPro" id="IPR008972">
    <property type="entry name" value="Cupredoxin"/>
</dbReference>
<comment type="caution">
    <text evidence="19">The sequence shown here is derived from an EMBL/GenBank/DDBJ whole genome shotgun (WGS) entry which is preliminary data.</text>
</comment>
<evidence type="ECO:0000256" key="12">
    <source>
        <dbReference type="ARBA" id="ARBA00023008"/>
    </source>
</evidence>
<dbReference type="InterPro" id="IPR045087">
    <property type="entry name" value="Cu-oxidase_fam"/>
</dbReference>
<dbReference type="FunFam" id="2.60.40.420:FF:000038">
    <property type="entry name" value="Extracellular dihydrogeodin oxidase/laccase"/>
    <property type="match status" value="1"/>
</dbReference>
<dbReference type="Pfam" id="PF07731">
    <property type="entry name" value="Cu-oxidase_2"/>
    <property type="match status" value="1"/>
</dbReference>
<evidence type="ECO:0000256" key="5">
    <source>
        <dbReference type="ARBA" id="ARBA00010609"/>
    </source>
</evidence>
<keyword evidence="11" id="KW-0560">Oxidoreductase</keyword>
<dbReference type="Pfam" id="PF07732">
    <property type="entry name" value="Cu-oxidase_3"/>
    <property type="match status" value="1"/>
</dbReference>
<dbReference type="InterPro" id="IPR011707">
    <property type="entry name" value="Cu-oxidase-like_N"/>
</dbReference>
<evidence type="ECO:0000256" key="8">
    <source>
        <dbReference type="ARBA" id="ARBA00022723"/>
    </source>
</evidence>
<keyword evidence="14" id="KW-0325">Glycoprotein</keyword>
<reference evidence="19 20" key="1">
    <citation type="submission" date="2020-03" db="EMBL/GenBank/DDBJ databases">
        <title>Draft Genome Sequence of Cudoniella acicularis.</title>
        <authorList>
            <person name="Buettner E."/>
            <person name="Kellner H."/>
        </authorList>
    </citation>
    <scope>NUCLEOTIDE SEQUENCE [LARGE SCALE GENOMIC DNA]</scope>
    <source>
        <strain evidence="19 20">DSM 108380</strain>
    </source>
</reference>
<evidence type="ECO:0000259" key="16">
    <source>
        <dbReference type="Pfam" id="PF00394"/>
    </source>
</evidence>
<dbReference type="FunFam" id="2.60.40.420:FF:000046">
    <property type="entry name" value="Multicopper oxidase"/>
    <property type="match status" value="1"/>
</dbReference>
<evidence type="ECO:0000256" key="2">
    <source>
        <dbReference type="ARBA" id="ARBA00001935"/>
    </source>
</evidence>
<dbReference type="Pfam" id="PF00394">
    <property type="entry name" value="Cu-oxidase"/>
    <property type="match status" value="1"/>
</dbReference>
<dbReference type="Proteomes" id="UP000566819">
    <property type="component" value="Unassembled WGS sequence"/>
</dbReference>
<dbReference type="FunFam" id="2.60.40.420:FF:000021">
    <property type="entry name" value="Extracellular dihydrogeodin oxidase/laccase"/>
    <property type="match status" value="1"/>
</dbReference>
<protein>
    <recommendedName>
        <fullName evidence="6">laccase</fullName>
        <ecNumber evidence="6">1.10.3.2</ecNumber>
    </recommendedName>
</protein>
<comment type="cofactor">
    <cofactor evidence="2">
        <name>Cu cation</name>
        <dbReference type="ChEBI" id="CHEBI:23378"/>
    </cofactor>
</comment>
<evidence type="ECO:0000259" key="17">
    <source>
        <dbReference type="Pfam" id="PF07731"/>
    </source>
</evidence>
<sequence>MSGIIAGGIGEKHRVSKPKSSRTLLGLVLSEAQTGKTRKRLCVLPNDCALAAPRHSLSKRCTNSASDRACWGDYDLSTNYYDEVPDTGVTREYYLELVNTTAALDGVSRDVLLVNGTFPGPTLFADWGDTVVVKLYNGLTNNGTGLHFHGIRQNYTNQMDGVPSITQCPTAPGESITYTWRATQYGSTWYHSHFALQAWEGVLGGIIINGPASGNYDNDAGVMFLNDWTHKTADAMYTAAETSGPPTLDNGLINGTNVYDDAGSRFEMDVTEGESYRIRLVNGAIDTHFKYMIDNHTMTVIAMDLVPIVPYETTVLSIGMGQRYDIVVNMTETSGDYWIRAIAQTFCSDNDNANNIKGILRYDSTSTSDPTTSAYSYDDNCDDESLTDLVPYYALDASSESTEDDFAVTVGKSNNLFKWYMEAITFNVSWDDPTLLSVYNNDTTFTSQEHVITLDTADEWVYFVIETTQAVPHPIHLHGHDFFILAQDTGTYSSSTTLSLTNPPRRDVAMLPASGYLVIAFQTDNPGAWLMHCHIGWHTSEGFALQLVERYSEIAALIDYDTLNSTCAAWDTYATTNDIESEDSGV</sequence>
<evidence type="ECO:0000313" key="19">
    <source>
        <dbReference type="EMBL" id="KAF4629962.1"/>
    </source>
</evidence>
<name>A0A8H4RKP9_9HELO</name>
<evidence type="ECO:0000256" key="10">
    <source>
        <dbReference type="ARBA" id="ARBA00022737"/>
    </source>
</evidence>
<dbReference type="OrthoDB" id="2121828at2759"/>
<evidence type="ECO:0000256" key="4">
    <source>
        <dbReference type="ARBA" id="ARBA00004613"/>
    </source>
</evidence>
<dbReference type="EMBL" id="JAAMPI010000607">
    <property type="protein sequence ID" value="KAF4629962.1"/>
    <property type="molecule type" value="Genomic_DNA"/>
</dbReference>
<evidence type="ECO:0000256" key="7">
    <source>
        <dbReference type="ARBA" id="ARBA00022525"/>
    </source>
</evidence>
<dbReference type="CDD" id="cd13901">
    <property type="entry name" value="CuRO_3_MaLCC_like"/>
    <property type="match status" value="1"/>
</dbReference>
<evidence type="ECO:0000259" key="18">
    <source>
        <dbReference type="Pfam" id="PF07732"/>
    </source>
</evidence>
<comment type="catalytic activity">
    <reaction evidence="1">
        <text>4 hydroquinone + O2 = 4 benzosemiquinone + 2 H2O</text>
        <dbReference type="Rhea" id="RHEA:11276"/>
        <dbReference type="ChEBI" id="CHEBI:15377"/>
        <dbReference type="ChEBI" id="CHEBI:15379"/>
        <dbReference type="ChEBI" id="CHEBI:17594"/>
        <dbReference type="ChEBI" id="CHEBI:17977"/>
        <dbReference type="EC" id="1.10.3.2"/>
    </reaction>
</comment>
<proteinExistence type="inferred from homology"/>
<keyword evidence="12" id="KW-0186">Copper</keyword>
<keyword evidence="8" id="KW-0479">Metal-binding</keyword>
<evidence type="ECO:0000256" key="3">
    <source>
        <dbReference type="ARBA" id="ARBA00002075"/>
    </source>
</evidence>
<feature type="domain" description="Plastocyanin-like" evidence="17">
    <location>
        <begin position="434"/>
        <end position="550"/>
    </location>
</feature>
<keyword evidence="20" id="KW-1185">Reference proteome</keyword>
<keyword evidence="15" id="KW-0439">Lignin degradation</keyword>
<dbReference type="SUPFAM" id="SSF49503">
    <property type="entry name" value="Cupredoxins"/>
    <property type="match status" value="3"/>
</dbReference>
<feature type="domain" description="Plastocyanin-like" evidence="18">
    <location>
        <begin position="100"/>
        <end position="212"/>
    </location>
</feature>
<evidence type="ECO:0000256" key="6">
    <source>
        <dbReference type="ARBA" id="ARBA00012297"/>
    </source>
</evidence>
<dbReference type="EC" id="1.10.3.2" evidence="6"/>
<evidence type="ECO:0000313" key="20">
    <source>
        <dbReference type="Proteomes" id="UP000566819"/>
    </source>
</evidence>
<comment type="similarity">
    <text evidence="5">Belongs to the multicopper oxidase family.</text>
</comment>
<comment type="subcellular location">
    <subcellularLocation>
        <location evidence="4">Secreted</location>
    </subcellularLocation>
</comment>
<dbReference type="InterPro" id="IPR001117">
    <property type="entry name" value="Cu-oxidase_2nd"/>
</dbReference>
<dbReference type="AlphaFoldDB" id="A0A8H4RKP9"/>
<comment type="function">
    <text evidence="3">Lignin degradation and detoxification of lignin-derived products.</text>
</comment>
<dbReference type="InterPro" id="IPR011706">
    <property type="entry name" value="Cu-oxidase_C"/>
</dbReference>
<dbReference type="Gene3D" id="2.60.40.420">
    <property type="entry name" value="Cupredoxins - blue copper proteins"/>
    <property type="match status" value="3"/>
</dbReference>
<gene>
    <name evidence="19" type="ORF">G7Y89_g8184</name>
</gene>
<evidence type="ECO:0000256" key="9">
    <source>
        <dbReference type="ARBA" id="ARBA00022729"/>
    </source>
</evidence>
<dbReference type="PANTHER" id="PTHR11709:SF502">
    <property type="entry name" value="MULTICOPPER OXIDASE"/>
    <property type="match status" value="1"/>
</dbReference>
<dbReference type="GO" id="GO:0005507">
    <property type="term" value="F:copper ion binding"/>
    <property type="evidence" value="ECO:0007669"/>
    <property type="project" value="InterPro"/>
</dbReference>
<keyword evidence="10" id="KW-0677">Repeat</keyword>
<evidence type="ECO:0000256" key="15">
    <source>
        <dbReference type="ARBA" id="ARBA00023185"/>
    </source>
</evidence>
<evidence type="ECO:0000256" key="14">
    <source>
        <dbReference type="ARBA" id="ARBA00023180"/>
    </source>
</evidence>
<evidence type="ECO:0000256" key="11">
    <source>
        <dbReference type="ARBA" id="ARBA00023002"/>
    </source>
</evidence>
<dbReference type="GO" id="GO:0046274">
    <property type="term" value="P:lignin catabolic process"/>
    <property type="evidence" value="ECO:0007669"/>
    <property type="project" value="UniProtKB-KW"/>
</dbReference>